<dbReference type="PANTHER" id="PTHR30400:SF0">
    <property type="entry name" value="BIOSYNTHETIC PEPTIDOGLYCAN TRANSGLYCOSYLASE"/>
    <property type="match status" value="1"/>
</dbReference>
<dbReference type="InterPro" id="IPR023346">
    <property type="entry name" value="Lysozyme-like_dom_sf"/>
</dbReference>
<comment type="similarity">
    <text evidence="11">Belongs to the glycosyltransferase 51 family.</text>
</comment>
<keyword evidence="5 11" id="KW-0812">Transmembrane</keyword>
<dbReference type="GO" id="GO:0009274">
    <property type="term" value="C:peptidoglycan-based cell wall"/>
    <property type="evidence" value="ECO:0007669"/>
    <property type="project" value="InterPro"/>
</dbReference>
<name>A0A6N6VKV4_9HYPH</name>
<dbReference type="Gene3D" id="1.10.3810.10">
    <property type="entry name" value="Biosynthetic peptidoglycan transglycosylase-like"/>
    <property type="match status" value="1"/>
</dbReference>
<dbReference type="GO" id="GO:0008360">
    <property type="term" value="P:regulation of cell shape"/>
    <property type="evidence" value="ECO:0007669"/>
    <property type="project" value="UniProtKB-KW"/>
</dbReference>
<evidence type="ECO:0000313" key="14">
    <source>
        <dbReference type="EMBL" id="KAB7741165.1"/>
    </source>
</evidence>
<dbReference type="InterPro" id="IPR011812">
    <property type="entry name" value="Pep_trsgly"/>
</dbReference>
<evidence type="ECO:0000256" key="5">
    <source>
        <dbReference type="ARBA" id="ARBA00022692"/>
    </source>
</evidence>
<evidence type="ECO:0000256" key="7">
    <source>
        <dbReference type="ARBA" id="ARBA00022984"/>
    </source>
</evidence>
<evidence type="ECO:0000256" key="1">
    <source>
        <dbReference type="ARBA" id="ARBA00022475"/>
    </source>
</evidence>
<keyword evidence="1 11" id="KW-1003">Cell membrane</keyword>
<dbReference type="Pfam" id="PF00912">
    <property type="entry name" value="Transgly"/>
    <property type="match status" value="1"/>
</dbReference>
<gene>
    <name evidence="11 14" type="primary">mtgA</name>
    <name evidence="14" type="ORF">F2P47_05300</name>
</gene>
<reference evidence="14 15" key="1">
    <citation type="submission" date="2019-09" db="EMBL/GenBank/DDBJ databases">
        <title>Parvibaculum sedimenti sp. nov., isolated from sediment.</title>
        <authorList>
            <person name="Wang Y."/>
        </authorList>
    </citation>
    <scope>NUCLEOTIDE SEQUENCE [LARGE SCALE GENOMIC DNA]</scope>
    <source>
        <strain evidence="14 15">HXT-9</strain>
    </source>
</reference>
<sequence>MTRSRPSSRPGPAARRPAKAPRSRLRRVVGNLLLLLFVGPALVILLYRIVPPPVTPLMLIRLVEGYGISKDWVPLSQISPNLQRAVIASEDAKFCRHRGFDWEAVDNAIERLQQKRHRVLGASTISMQTSKNLFLWPGRTFLRKGGEAYLTVWLEALLPKKRILELYLNEIEWGPGIYGAEAAAQTYFGVSAARLSPYQAALMAAVLPNPLKWHPDKPGDWTRARAYTIEARMQSVVLGKNAPCP</sequence>
<keyword evidence="10 11" id="KW-0961">Cell wall biogenesis/degradation</keyword>
<dbReference type="HAMAP" id="MF_00766">
    <property type="entry name" value="PGT_MtgA"/>
    <property type="match status" value="1"/>
</dbReference>
<comment type="caution">
    <text evidence="14">The sequence shown here is derived from an EMBL/GenBank/DDBJ whole genome shotgun (WGS) entry which is preliminary data.</text>
</comment>
<evidence type="ECO:0000256" key="3">
    <source>
        <dbReference type="ARBA" id="ARBA00022676"/>
    </source>
</evidence>
<dbReference type="Proteomes" id="UP000468901">
    <property type="component" value="Unassembled WGS sequence"/>
</dbReference>
<dbReference type="GO" id="GO:0016763">
    <property type="term" value="F:pentosyltransferase activity"/>
    <property type="evidence" value="ECO:0007669"/>
    <property type="project" value="InterPro"/>
</dbReference>
<evidence type="ECO:0000256" key="9">
    <source>
        <dbReference type="ARBA" id="ARBA00023136"/>
    </source>
</evidence>
<keyword evidence="7 11" id="KW-0573">Peptidoglycan synthesis</keyword>
<keyword evidence="2 11" id="KW-0997">Cell inner membrane</keyword>
<feature type="domain" description="Glycosyl transferase family 51" evidence="13">
    <location>
        <begin position="68"/>
        <end position="233"/>
    </location>
</feature>
<feature type="compositionally biased region" description="Low complexity" evidence="12">
    <location>
        <begin position="1"/>
        <end position="15"/>
    </location>
</feature>
<keyword evidence="9 11" id="KW-0472">Membrane</keyword>
<keyword evidence="3 11" id="KW-0328">Glycosyltransferase</keyword>
<dbReference type="PANTHER" id="PTHR30400">
    <property type="entry name" value="MONOFUNCTIONAL BIOSYNTHETIC PEPTIDOGLYCAN TRANSGLYCOSYLASE"/>
    <property type="match status" value="1"/>
</dbReference>
<keyword evidence="6 11" id="KW-0133">Cell shape</keyword>
<dbReference type="UniPathway" id="UPA00219"/>
<keyword evidence="4 11" id="KW-0808">Transferase</keyword>
<evidence type="ECO:0000256" key="2">
    <source>
        <dbReference type="ARBA" id="ARBA00022519"/>
    </source>
</evidence>
<evidence type="ECO:0000259" key="13">
    <source>
        <dbReference type="Pfam" id="PF00912"/>
    </source>
</evidence>
<dbReference type="GO" id="GO:0071555">
    <property type="term" value="P:cell wall organization"/>
    <property type="evidence" value="ECO:0007669"/>
    <property type="project" value="UniProtKB-KW"/>
</dbReference>
<keyword evidence="15" id="KW-1185">Reference proteome</keyword>
<organism evidence="14 15">
    <name type="scientific">Parvibaculum sedimenti</name>
    <dbReference type="NCBI Taxonomy" id="2608632"/>
    <lineage>
        <taxon>Bacteria</taxon>
        <taxon>Pseudomonadati</taxon>
        <taxon>Pseudomonadota</taxon>
        <taxon>Alphaproteobacteria</taxon>
        <taxon>Hyphomicrobiales</taxon>
        <taxon>Parvibaculaceae</taxon>
        <taxon>Parvibaculum</taxon>
    </lineage>
</organism>
<evidence type="ECO:0000256" key="12">
    <source>
        <dbReference type="SAM" id="MobiDB-lite"/>
    </source>
</evidence>
<accession>A0A6N6VKV4</accession>
<evidence type="ECO:0000256" key="4">
    <source>
        <dbReference type="ARBA" id="ARBA00022679"/>
    </source>
</evidence>
<dbReference type="AlphaFoldDB" id="A0A6N6VKV4"/>
<comment type="catalytic activity">
    <reaction evidence="11">
        <text>[GlcNAc-(1-&gt;4)-Mur2Ac(oyl-L-Ala-gamma-D-Glu-L-Lys-D-Ala-D-Ala)](n)-di-trans,octa-cis-undecaprenyl diphosphate + beta-D-GlcNAc-(1-&gt;4)-Mur2Ac(oyl-L-Ala-gamma-D-Glu-L-Lys-D-Ala-D-Ala)-di-trans,octa-cis-undecaprenyl diphosphate = [GlcNAc-(1-&gt;4)-Mur2Ac(oyl-L-Ala-gamma-D-Glu-L-Lys-D-Ala-D-Ala)](n+1)-di-trans,octa-cis-undecaprenyl diphosphate + di-trans,octa-cis-undecaprenyl diphosphate + H(+)</text>
        <dbReference type="Rhea" id="RHEA:23708"/>
        <dbReference type="Rhea" id="RHEA-COMP:9602"/>
        <dbReference type="Rhea" id="RHEA-COMP:9603"/>
        <dbReference type="ChEBI" id="CHEBI:15378"/>
        <dbReference type="ChEBI" id="CHEBI:58405"/>
        <dbReference type="ChEBI" id="CHEBI:60033"/>
        <dbReference type="ChEBI" id="CHEBI:78435"/>
        <dbReference type="EC" id="2.4.99.28"/>
    </reaction>
</comment>
<evidence type="ECO:0000256" key="11">
    <source>
        <dbReference type="HAMAP-Rule" id="MF_00766"/>
    </source>
</evidence>
<feature type="transmembrane region" description="Helical" evidence="11">
    <location>
        <begin position="28"/>
        <end position="50"/>
    </location>
</feature>
<dbReference type="NCBIfam" id="TIGR02070">
    <property type="entry name" value="mono_pep_trsgly"/>
    <property type="match status" value="1"/>
</dbReference>
<keyword evidence="8 11" id="KW-1133">Transmembrane helix</keyword>
<evidence type="ECO:0000313" key="15">
    <source>
        <dbReference type="Proteomes" id="UP000468901"/>
    </source>
</evidence>
<protein>
    <recommendedName>
        <fullName evidence="11">Biosynthetic peptidoglycan transglycosylase</fullName>
        <ecNumber evidence="11">2.4.99.28</ecNumber>
    </recommendedName>
    <alternativeName>
        <fullName evidence="11">Glycan polymerase</fullName>
    </alternativeName>
    <alternativeName>
        <fullName evidence="11">Peptidoglycan glycosyltransferase MtgA</fullName>
        <shortName evidence="11">PGT</shortName>
    </alternativeName>
</protein>
<comment type="subcellular location">
    <subcellularLocation>
        <location evidence="11">Cell inner membrane</location>
        <topology evidence="11">Single-pass membrane protein</topology>
    </subcellularLocation>
</comment>
<dbReference type="EC" id="2.4.99.28" evidence="11"/>
<dbReference type="InterPro" id="IPR001264">
    <property type="entry name" value="Glyco_trans_51"/>
</dbReference>
<dbReference type="SUPFAM" id="SSF53955">
    <property type="entry name" value="Lysozyme-like"/>
    <property type="match status" value="1"/>
</dbReference>
<dbReference type="GO" id="GO:0008955">
    <property type="term" value="F:peptidoglycan glycosyltransferase activity"/>
    <property type="evidence" value="ECO:0007669"/>
    <property type="project" value="UniProtKB-UniRule"/>
</dbReference>
<comment type="function">
    <text evidence="11">Peptidoglycan polymerase that catalyzes glycan chain elongation from lipid-linked precursors.</text>
</comment>
<evidence type="ECO:0000256" key="10">
    <source>
        <dbReference type="ARBA" id="ARBA00023316"/>
    </source>
</evidence>
<evidence type="ECO:0000256" key="6">
    <source>
        <dbReference type="ARBA" id="ARBA00022960"/>
    </source>
</evidence>
<dbReference type="GO" id="GO:0009252">
    <property type="term" value="P:peptidoglycan biosynthetic process"/>
    <property type="evidence" value="ECO:0007669"/>
    <property type="project" value="UniProtKB-UniRule"/>
</dbReference>
<dbReference type="InterPro" id="IPR036950">
    <property type="entry name" value="PBP_transglycosylase"/>
</dbReference>
<evidence type="ECO:0000256" key="8">
    <source>
        <dbReference type="ARBA" id="ARBA00022989"/>
    </source>
</evidence>
<dbReference type="GO" id="GO:0005886">
    <property type="term" value="C:plasma membrane"/>
    <property type="evidence" value="ECO:0007669"/>
    <property type="project" value="UniProtKB-SubCell"/>
</dbReference>
<dbReference type="EMBL" id="WESC01000004">
    <property type="protein sequence ID" value="KAB7741165.1"/>
    <property type="molecule type" value="Genomic_DNA"/>
</dbReference>
<proteinExistence type="inferred from homology"/>
<comment type="pathway">
    <text evidence="11">Cell wall biogenesis; peptidoglycan biosynthesis.</text>
</comment>
<feature type="region of interest" description="Disordered" evidence="12">
    <location>
        <begin position="1"/>
        <end position="20"/>
    </location>
</feature>